<keyword evidence="1" id="KW-1133">Transmembrane helix</keyword>
<gene>
    <name evidence="2" type="ORF">GALL_170500</name>
</gene>
<evidence type="ECO:0008006" key="3">
    <source>
        <dbReference type="Google" id="ProtNLM"/>
    </source>
</evidence>
<feature type="transmembrane region" description="Helical" evidence="1">
    <location>
        <begin position="38"/>
        <end position="63"/>
    </location>
</feature>
<sequence>MPSVRLLILLSALIFLATFVQLGVISIAFEKLGLSQDSAYLLLLVTLAGSMINLPLFSVAAEAPETEAPRQRLSRLLGLPQAPFLGRTLIAVNVGGALAPMAFSAYLLLHHPLAPIEVAAAVAVVAAISYLTSAPIPGIGIGMPILVAPLAAALAAELLDAEQAAPLAYIAGALGVLIGADLLRLNEVKKLGAPVASIGGAGTFDGIFLSGLIAVLLA</sequence>
<accession>A0A1J5SLG6</accession>
<organism evidence="2">
    <name type="scientific">mine drainage metagenome</name>
    <dbReference type="NCBI Taxonomy" id="410659"/>
    <lineage>
        <taxon>unclassified sequences</taxon>
        <taxon>metagenomes</taxon>
        <taxon>ecological metagenomes</taxon>
    </lineage>
</organism>
<protein>
    <recommendedName>
        <fullName evidence="3">Membrane protein containing DUF1614</fullName>
    </recommendedName>
</protein>
<dbReference type="EMBL" id="MLJW01000090">
    <property type="protein sequence ID" value="OIR00910.1"/>
    <property type="molecule type" value="Genomic_DNA"/>
</dbReference>
<reference evidence="2" key="1">
    <citation type="submission" date="2016-10" db="EMBL/GenBank/DDBJ databases">
        <title>Sequence of Gallionella enrichment culture.</title>
        <authorList>
            <person name="Poehlein A."/>
            <person name="Muehling M."/>
            <person name="Daniel R."/>
        </authorList>
    </citation>
    <scope>NUCLEOTIDE SEQUENCE</scope>
</reference>
<feature type="transmembrane region" description="Helical" evidence="1">
    <location>
        <begin position="139"/>
        <end position="159"/>
    </location>
</feature>
<evidence type="ECO:0000313" key="2">
    <source>
        <dbReference type="EMBL" id="OIR00910.1"/>
    </source>
</evidence>
<comment type="caution">
    <text evidence="2">The sequence shown here is derived from an EMBL/GenBank/DDBJ whole genome shotgun (WGS) entry which is preliminary data.</text>
</comment>
<name>A0A1J5SLG6_9ZZZZ</name>
<keyword evidence="1" id="KW-0812">Transmembrane</keyword>
<dbReference type="Pfam" id="PF07758">
    <property type="entry name" value="DUF1614"/>
    <property type="match status" value="1"/>
</dbReference>
<feature type="transmembrane region" description="Helical" evidence="1">
    <location>
        <begin position="165"/>
        <end position="183"/>
    </location>
</feature>
<feature type="transmembrane region" description="Helical" evidence="1">
    <location>
        <begin position="113"/>
        <end position="132"/>
    </location>
</feature>
<dbReference type="InterPro" id="IPR011672">
    <property type="entry name" value="DUF1614"/>
</dbReference>
<keyword evidence="1" id="KW-0472">Membrane</keyword>
<evidence type="ECO:0000256" key="1">
    <source>
        <dbReference type="SAM" id="Phobius"/>
    </source>
</evidence>
<feature type="transmembrane region" description="Helical" evidence="1">
    <location>
        <begin position="195"/>
        <end position="217"/>
    </location>
</feature>
<proteinExistence type="predicted"/>
<dbReference type="AlphaFoldDB" id="A0A1J5SLG6"/>